<evidence type="ECO:0000313" key="2">
    <source>
        <dbReference type="EMBL" id="TGB10112.1"/>
    </source>
</evidence>
<organism evidence="2 3">
    <name type="scientific">Streptomyces palmae</name>
    <dbReference type="NCBI Taxonomy" id="1701085"/>
    <lineage>
        <taxon>Bacteria</taxon>
        <taxon>Bacillati</taxon>
        <taxon>Actinomycetota</taxon>
        <taxon>Actinomycetes</taxon>
        <taxon>Kitasatosporales</taxon>
        <taxon>Streptomycetaceae</taxon>
        <taxon>Streptomyces</taxon>
    </lineage>
</organism>
<protein>
    <submittedName>
        <fullName evidence="2">Uncharacterized protein</fullName>
    </submittedName>
</protein>
<evidence type="ECO:0000256" key="1">
    <source>
        <dbReference type="SAM" id="MobiDB-lite"/>
    </source>
</evidence>
<dbReference type="EMBL" id="SRID01000096">
    <property type="protein sequence ID" value="TGB10112.1"/>
    <property type="molecule type" value="Genomic_DNA"/>
</dbReference>
<dbReference type="RefSeq" id="WP_135339187.1">
    <property type="nucleotide sequence ID" value="NZ_JBHLTX010000013.1"/>
</dbReference>
<gene>
    <name evidence="2" type="ORF">E4099_13045</name>
</gene>
<reference evidence="2 3" key="1">
    <citation type="submission" date="2019-03" db="EMBL/GenBank/DDBJ databases">
        <authorList>
            <person name="Gonzalez-Pimentel J.L."/>
        </authorList>
    </citation>
    <scope>NUCLEOTIDE SEQUENCE [LARGE SCALE GENOMIC DNA]</scope>
    <source>
        <strain evidence="2 3">JCM 31289</strain>
    </source>
</reference>
<accession>A0A4Z0H7J7</accession>
<name>A0A4Z0H7J7_9ACTN</name>
<feature type="region of interest" description="Disordered" evidence="1">
    <location>
        <begin position="1"/>
        <end position="30"/>
    </location>
</feature>
<dbReference type="OrthoDB" id="1493578at2"/>
<feature type="compositionally biased region" description="Gly residues" evidence="1">
    <location>
        <begin position="1"/>
        <end position="12"/>
    </location>
</feature>
<evidence type="ECO:0000313" key="3">
    <source>
        <dbReference type="Proteomes" id="UP000297948"/>
    </source>
</evidence>
<dbReference type="Proteomes" id="UP000297948">
    <property type="component" value="Unassembled WGS sequence"/>
</dbReference>
<sequence>MTGTNGTGGTNGTDGTCGKDGEDGADGELVANPRVGVEVHLTVRRRDRTLERVRLRGPEELALAAALLADRAPGDGDGEARREAAVRLGLLVPPGEVPLSKEALRFRCDIDEELLGLLPREATRPTAPPPAAELRVNPRLFVQEGASLPAEIATRVEPGNKVASGPSRFSTARPVVWVEEPRSGALMPFWCGGTWGKDLRRLAVEGADPVELSPGSIGPLRLAGILLPGPGAAADPVPGPAGEEPGRGGVGVLRGVFSPLFLAGLRGYYRRLRAEGCFREDTEQVAGKRQGMYCDAVTLFLQRQLTAAVAAWTGGSVKPSYTWVMTYLPGAVLDRHRDRPQCRWNVSLCLDADPETGDGAWPFHVADAGREHRVDLGIGDAVIYSGTDQDHWRPALADGRHVTMGLLHYVDAEFTGPLG</sequence>
<dbReference type="AlphaFoldDB" id="A0A4Z0H7J7"/>
<keyword evidence="3" id="KW-1185">Reference proteome</keyword>
<proteinExistence type="predicted"/>
<comment type="caution">
    <text evidence="2">The sequence shown here is derived from an EMBL/GenBank/DDBJ whole genome shotgun (WGS) entry which is preliminary data.</text>
</comment>